<dbReference type="Gene3D" id="1.10.8.10">
    <property type="entry name" value="DNA helicase RuvA subunit, C-terminal domain"/>
    <property type="match status" value="1"/>
</dbReference>
<dbReference type="Pfam" id="PF14555">
    <property type="entry name" value="UBA_4"/>
    <property type="match status" value="1"/>
</dbReference>
<proteinExistence type="predicted"/>
<dbReference type="WBParaSite" id="EEL_0000298901-mRNA-1">
    <property type="protein sequence ID" value="EEL_0000298901-mRNA-1"/>
    <property type="gene ID" value="EEL_0000298901"/>
</dbReference>
<reference evidence="2" key="1">
    <citation type="submission" date="2017-02" db="UniProtKB">
        <authorList>
            <consortium name="WormBaseParasite"/>
        </authorList>
    </citation>
    <scope>IDENTIFICATION</scope>
</reference>
<name>A0A0R3RNC9_9BILA</name>
<accession>A0A0R3RNC9</accession>
<sequence length="123" mass="14067">MEDSADFEEWQLSKLGHFLAVTNIRDTETAVSLLKSLNWDMEKAIEEHILDNTESLSMSSSGSDFVVIDRNSLSTNELTEGFVMQEDESLKRYFRLMDAPIRIYDTDWNTAVAPLPDDTRLNS</sequence>
<dbReference type="Proteomes" id="UP000050640">
    <property type="component" value="Unplaced"/>
</dbReference>
<keyword evidence="1" id="KW-1185">Reference proteome</keyword>
<evidence type="ECO:0000313" key="2">
    <source>
        <dbReference type="WBParaSite" id="EEL_0000298901-mRNA-1"/>
    </source>
</evidence>
<dbReference type="CDD" id="cd14273">
    <property type="entry name" value="UBA_TAP-C_like"/>
    <property type="match status" value="1"/>
</dbReference>
<dbReference type="AlphaFoldDB" id="A0A0R3RNC9"/>
<protein>
    <submittedName>
        <fullName evidence="2">CRAL_TRIO_N domain-containing protein</fullName>
    </submittedName>
</protein>
<dbReference type="STRING" id="1147741.A0A0R3RNC9"/>
<organism evidence="1 2">
    <name type="scientific">Elaeophora elaphi</name>
    <dbReference type="NCBI Taxonomy" id="1147741"/>
    <lineage>
        <taxon>Eukaryota</taxon>
        <taxon>Metazoa</taxon>
        <taxon>Ecdysozoa</taxon>
        <taxon>Nematoda</taxon>
        <taxon>Chromadorea</taxon>
        <taxon>Rhabditida</taxon>
        <taxon>Spirurina</taxon>
        <taxon>Spiruromorpha</taxon>
        <taxon>Filarioidea</taxon>
        <taxon>Onchocercidae</taxon>
        <taxon>Elaeophora</taxon>
    </lineage>
</organism>
<evidence type="ECO:0000313" key="1">
    <source>
        <dbReference type="Proteomes" id="UP000050640"/>
    </source>
</evidence>